<dbReference type="GO" id="GO:0035516">
    <property type="term" value="F:broad specificity oxidative DNA demethylase activity"/>
    <property type="evidence" value="ECO:0007669"/>
    <property type="project" value="TreeGrafter"/>
</dbReference>
<sequence length="282" mass="31493">MKSICRSFNLYPRHHILLFGLCSPAAKKMMSSSSSHSPKQFTIFQNWSTGKDALSLQRNLVCKNRDQLPTRRRRQSLRLVEGEVIGTTLEHKGSNGSRTSMVALDSTNTCTDPTKTSQSQVWKSPKDRNHRVSACNKISPKRRHDSLFHICSSVLKRNDSSTTPCVLVEQAIREAHALIVRESGAEDAERILPVMSPDICIVNFYSETGRLGLHQSFSYGERRDVEEAEGVILESGDVLIFGGESRMILHGVKSIIPNSAPMSLLYESKLRAGRLNLTSNHT</sequence>
<dbReference type="PANTHER" id="PTHR16557">
    <property type="entry name" value="ALKYLATED DNA REPAIR PROTEIN ALKB-RELATED"/>
    <property type="match status" value="1"/>
</dbReference>
<dbReference type="PANTHER" id="PTHR16557:SF10">
    <property type="entry name" value="2-OXOGLUTARATE-DEPENDENT DIOXYGENASE FAMILY PROTEIN"/>
    <property type="match status" value="1"/>
</dbReference>
<evidence type="ECO:0000256" key="5">
    <source>
        <dbReference type="ARBA" id="ARBA00023004"/>
    </source>
</evidence>
<evidence type="ECO:0000256" key="1">
    <source>
        <dbReference type="ARBA" id="ARBA00007879"/>
    </source>
</evidence>
<dbReference type="InterPro" id="IPR037151">
    <property type="entry name" value="AlkB-like_sf"/>
</dbReference>
<keyword evidence="3" id="KW-0223">Dioxygenase</keyword>
<dbReference type="STRING" id="81985.R0FMC3"/>
<gene>
    <name evidence="9" type="ORF">CARUB_v100033311mg</name>
</gene>
<dbReference type="Gene3D" id="2.60.120.590">
    <property type="entry name" value="Alpha-ketoglutarate-dependent dioxygenase AlkB-like"/>
    <property type="match status" value="1"/>
</dbReference>
<keyword evidence="5 6" id="KW-0408">Iron</keyword>
<dbReference type="InterPro" id="IPR027450">
    <property type="entry name" value="AlkB-like"/>
</dbReference>
<evidence type="ECO:0000256" key="3">
    <source>
        <dbReference type="ARBA" id="ARBA00022964"/>
    </source>
</evidence>
<feature type="compositionally biased region" description="Polar residues" evidence="7">
    <location>
        <begin position="108"/>
        <end position="122"/>
    </location>
</feature>
<feature type="domain" description="Alpha-ketoglutarate-dependent dioxygenase AlkB-like" evidence="8">
    <location>
        <begin position="217"/>
        <end position="278"/>
    </location>
</feature>
<dbReference type="GO" id="GO:0008198">
    <property type="term" value="F:ferrous iron binding"/>
    <property type="evidence" value="ECO:0007669"/>
    <property type="project" value="TreeGrafter"/>
</dbReference>
<evidence type="ECO:0000256" key="4">
    <source>
        <dbReference type="ARBA" id="ARBA00023002"/>
    </source>
</evidence>
<feature type="binding site" evidence="6">
    <location>
        <position position="214"/>
    </location>
    <ligand>
        <name>Fe cation</name>
        <dbReference type="ChEBI" id="CHEBI:24875"/>
        <note>catalytic</note>
    </ligand>
</feature>
<protein>
    <recommendedName>
        <fullName evidence="8">Alpha-ketoglutarate-dependent dioxygenase AlkB-like domain-containing protein</fullName>
    </recommendedName>
</protein>
<dbReference type="EMBL" id="KB870810">
    <property type="protein sequence ID" value="EOA23146.1"/>
    <property type="molecule type" value="Genomic_DNA"/>
</dbReference>
<feature type="region of interest" description="Disordered" evidence="7">
    <location>
        <begin position="108"/>
        <end position="131"/>
    </location>
</feature>
<dbReference type="Pfam" id="PF13532">
    <property type="entry name" value="2OG-FeII_Oxy_2"/>
    <property type="match status" value="1"/>
</dbReference>
<keyword evidence="10" id="KW-1185">Reference proteome</keyword>
<dbReference type="AlphaFoldDB" id="R0FMC3"/>
<dbReference type="SUPFAM" id="SSF51197">
    <property type="entry name" value="Clavaminate synthase-like"/>
    <property type="match status" value="1"/>
</dbReference>
<evidence type="ECO:0000313" key="10">
    <source>
        <dbReference type="Proteomes" id="UP000029121"/>
    </source>
</evidence>
<reference evidence="10" key="1">
    <citation type="journal article" date="2013" name="Nat. Genet.">
        <title>The Capsella rubella genome and the genomic consequences of rapid mating system evolution.</title>
        <authorList>
            <person name="Slotte T."/>
            <person name="Hazzouri K.M."/>
            <person name="Agren J.A."/>
            <person name="Koenig D."/>
            <person name="Maumus F."/>
            <person name="Guo Y.L."/>
            <person name="Steige K."/>
            <person name="Platts A.E."/>
            <person name="Escobar J.S."/>
            <person name="Newman L.K."/>
            <person name="Wang W."/>
            <person name="Mandakova T."/>
            <person name="Vello E."/>
            <person name="Smith L.M."/>
            <person name="Henz S.R."/>
            <person name="Steffen J."/>
            <person name="Takuno S."/>
            <person name="Brandvain Y."/>
            <person name="Coop G."/>
            <person name="Andolfatto P."/>
            <person name="Hu T.T."/>
            <person name="Blanchette M."/>
            <person name="Clark R.M."/>
            <person name="Quesneville H."/>
            <person name="Nordborg M."/>
            <person name="Gaut B.S."/>
            <person name="Lysak M.A."/>
            <person name="Jenkins J."/>
            <person name="Grimwood J."/>
            <person name="Chapman J."/>
            <person name="Prochnik S."/>
            <person name="Shu S."/>
            <person name="Rokhsar D."/>
            <person name="Schmutz J."/>
            <person name="Weigel D."/>
            <person name="Wright S.I."/>
        </authorList>
    </citation>
    <scope>NUCLEOTIDE SEQUENCE [LARGE SCALE GENOMIC DNA]</scope>
    <source>
        <strain evidence="10">cv. Monte Gargano</strain>
    </source>
</reference>
<name>R0FMC3_9BRAS</name>
<dbReference type="GO" id="GO:0035513">
    <property type="term" value="P:oxidative RNA demethylation"/>
    <property type="evidence" value="ECO:0007669"/>
    <property type="project" value="TreeGrafter"/>
</dbReference>
<dbReference type="Proteomes" id="UP000029121">
    <property type="component" value="Unassembled WGS sequence"/>
</dbReference>
<evidence type="ECO:0000259" key="8">
    <source>
        <dbReference type="Pfam" id="PF13532"/>
    </source>
</evidence>
<dbReference type="eggNOG" id="KOG2731">
    <property type="taxonomic scope" value="Eukaryota"/>
</dbReference>
<comment type="similarity">
    <text evidence="1">Belongs to the alkB family.</text>
</comment>
<keyword evidence="2 6" id="KW-0479">Metal-binding</keyword>
<dbReference type="GO" id="GO:0005737">
    <property type="term" value="C:cytoplasm"/>
    <property type="evidence" value="ECO:0007669"/>
    <property type="project" value="TreeGrafter"/>
</dbReference>
<accession>R0FMC3</accession>
<dbReference type="InterPro" id="IPR004574">
    <property type="entry name" value="Alkb"/>
</dbReference>
<keyword evidence="4" id="KW-0560">Oxidoreductase</keyword>
<feature type="binding site" evidence="6">
    <location>
        <position position="250"/>
    </location>
    <ligand>
        <name>Fe cation</name>
        <dbReference type="ChEBI" id="CHEBI:24875"/>
        <note>catalytic</note>
    </ligand>
</feature>
<comment type="cofactor">
    <cofactor evidence="6">
        <name>Fe(2+)</name>
        <dbReference type="ChEBI" id="CHEBI:29033"/>
    </cofactor>
    <text evidence="6">Binds 1 Fe(2+) ion per subunit.</text>
</comment>
<feature type="non-terminal residue" evidence="9">
    <location>
        <position position="282"/>
    </location>
</feature>
<proteinExistence type="inferred from homology"/>
<evidence type="ECO:0000256" key="7">
    <source>
        <dbReference type="SAM" id="MobiDB-lite"/>
    </source>
</evidence>
<evidence type="ECO:0000313" key="9">
    <source>
        <dbReference type="EMBL" id="EOA23146.1"/>
    </source>
</evidence>
<dbReference type="GO" id="GO:0035515">
    <property type="term" value="F:oxidative RNA demethylase activity"/>
    <property type="evidence" value="ECO:0007669"/>
    <property type="project" value="TreeGrafter"/>
</dbReference>
<evidence type="ECO:0000256" key="2">
    <source>
        <dbReference type="ARBA" id="ARBA00022723"/>
    </source>
</evidence>
<evidence type="ECO:0000256" key="6">
    <source>
        <dbReference type="PIRSR" id="PIRSR604574-2"/>
    </source>
</evidence>
<organism evidence="9 10">
    <name type="scientific">Capsella rubella</name>
    <dbReference type="NCBI Taxonomy" id="81985"/>
    <lineage>
        <taxon>Eukaryota</taxon>
        <taxon>Viridiplantae</taxon>
        <taxon>Streptophyta</taxon>
        <taxon>Embryophyta</taxon>
        <taxon>Tracheophyta</taxon>
        <taxon>Spermatophyta</taxon>
        <taxon>Magnoliopsida</taxon>
        <taxon>eudicotyledons</taxon>
        <taxon>Gunneridae</taxon>
        <taxon>Pentapetalae</taxon>
        <taxon>rosids</taxon>
        <taxon>malvids</taxon>
        <taxon>Brassicales</taxon>
        <taxon>Brassicaceae</taxon>
        <taxon>Camelineae</taxon>
        <taxon>Capsella</taxon>
    </lineage>
</organism>